<gene>
    <name evidence="4" type="ORF">GSTENG00002776001</name>
</gene>
<evidence type="ECO:0000313" key="4">
    <source>
        <dbReference type="EMBL" id="CAF89045.1"/>
    </source>
</evidence>
<dbReference type="PANTHER" id="PTHR11188:SF48">
    <property type="entry name" value="ARRESTIN DOMAIN-CONTAINING PROTEIN 2"/>
    <property type="match status" value="1"/>
</dbReference>
<dbReference type="OrthoDB" id="2333384at2759"/>
<reference evidence="4" key="1">
    <citation type="journal article" date="2004" name="Nature">
        <title>Genome duplication in the teleost fish Tetraodon nigroviridis reveals the early vertebrate proto-karyotype.</title>
        <authorList>
            <person name="Jaillon O."/>
            <person name="Aury J.-M."/>
            <person name="Brunet F."/>
            <person name="Petit J.-L."/>
            <person name="Stange-Thomann N."/>
            <person name="Mauceli E."/>
            <person name="Bouneau L."/>
            <person name="Fischer C."/>
            <person name="Ozouf-Costaz C."/>
            <person name="Bernot A."/>
            <person name="Nicaud S."/>
            <person name="Jaffe D."/>
            <person name="Fisher S."/>
            <person name="Lutfalla G."/>
            <person name="Dossat C."/>
            <person name="Segurens B."/>
            <person name="Dasilva C."/>
            <person name="Salanoubat M."/>
            <person name="Levy M."/>
            <person name="Boudet N."/>
            <person name="Castellano S."/>
            <person name="Anthouard V."/>
            <person name="Jubin C."/>
            <person name="Castelli V."/>
            <person name="Katinka M."/>
            <person name="Vacherie B."/>
            <person name="Biemont C."/>
            <person name="Skalli Z."/>
            <person name="Cattolico L."/>
            <person name="Poulain J."/>
            <person name="De Berardinis V."/>
            <person name="Cruaud C."/>
            <person name="Duprat S."/>
            <person name="Brottier P."/>
            <person name="Coutanceau J.-P."/>
            <person name="Gouzy J."/>
            <person name="Parra G."/>
            <person name="Lardier G."/>
            <person name="Chapple C."/>
            <person name="McKernan K.J."/>
            <person name="McEwan P."/>
            <person name="Bosak S."/>
            <person name="Kellis M."/>
            <person name="Volff J.-N."/>
            <person name="Guigo R."/>
            <person name="Zody M.C."/>
            <person name="Mesirov J."/>
            <person name="Lindblad-Toh K."/>
            <person name="Birren B."/>
            <person name="Nusbaum C."/>
            <person name="Kahn D."/>
            <person name="Robinson-Rechavi M."/>
            <person name="Laudet V."/>
            <person name="Schachter V."/>
            <person name="Quetier F."/>
            <person name="Saurin W."/>
            <person name="Scarpelli C."/>
            <person name="Wincker P."/>
            <person name="Lander E.S."/>
            <person name="Weissenbach J."/>
            <person name="Roest Crollius H."/>
        </authorList>
    </citation>
    <scope>NUCLEOTIDE SEQUENCE [LARGE SCALE GENOMIC DNA]</scope>
</reference>
<feature type="compositionally biased region" description="Low complexity" evidence="2">
    <location>
        <begin position="116"/>
        <end position="131"/>
    </location>
</feature>
<dbReference type="InterPro" id="IPR011021">
    <property type="entry name" value="Arrestin-like_N"/>
</dbReference>
<dbReference type="GO" id="GO:0005737">
    <property type="term" value="C:cytoplasm"/>
    <property type="evidence" value="ECO:0007669"/>
    <property type="project" value="TreeGrafter"/>
</dbReference>
<reference evidence="4" key="2">
    <citation type="submission" date="2004-02" db="EMBL/GenBank/DDBJ databases">
        <authorList>
            <consortium name="Genoscope"/>
            <consortium name="Whitehead Institute Centre for Genome Research"/>
        </authorList>
    </citation>
    <scope>NUCLEOTIDE SEQUENCE</scope>
</reference>
<comment type="caution">
    <text evidence="4">The sequence shown here is derived from an EMBL/GenBank/DDBJ whole genome shotgun (WGS) entry which is preliminary data.</text>
</comment>
<name>Q4TDI7_TETNG</name>
<dbReference type="InterPro" id="IPR014756">
    <property type="entry name" value="Ig_E-set"/>
</dbReference>
<dbReference type="SUPFAM" id="SSF81296">
    <property type="entry name" value="E set domains"/>
    <property type="match status" value="1"/>
</dbReference>
<feature type="compositionally biased region" description="Basic residues" evidence="2">
    <location>
        <begin position="104"/>
        <end position="115"/>
    </location>
</feature>
<dbReference type="EMBL" id="CAAE01006231">
    <property type="protein sequence ID" value="CAF89045.1"/>
    <property type="molecule type" value="Genomic_DNA"/>
</dbReference>
<dbReference type="KEGG" id="tng:GSTEN00002776G001"/>
<proteinExistence type="inferred from homology"/>
<dbReference type="Gene3D" id="2.60.40.640">
    <property type="match status" value="1"/>
</dbReference>
<dbReference type="PANTHER" id="PTHR11188">
    <property type="entry name" value="ARRESTIN DOMAIN CONTAINING PROTEIN"/>
    <property type="match status" value="1"/>
</dbReference>
<feature type="non-terminal residue" evidence="4">
    <location>
        <position position="131"/>
    </location>
</feature>
<dbReference type="InterPro" id="IPR014752">
    <property type="entry name" value="Arrestin-like_C"/>
</dbReference>
<evidence type="ECO:0000259" key="3">
    <source>
        <dbReference type="Pfam" id="PF00339"/>
    </source>
</evidence>
<feature type="region of interest" description="Disordered" evidence="2">
    <location>
        <begin position="104"/>
        <end position="131"/>
    </location>
</feature>
<organism evidence="4">
    <name type="scientific">Tetraodon nigroviridis</name>
    <name type="common">Spotted green pufferfish</name>
    <name type="synonym">Chelonodon nigroviridis</name>
    <dbReference type="NCBI Taxonomy" id="99883"/>
    <lineage>
        <taxon>Eukaryota</taxon>
        <taxon>Metazoa</taxon>
        <taxon>Chordata</taxon>
        <taxon>Craniata</taxon>
        <taxon>Vertebrata</taxon>
        <taxon>Euteleostomi</taxon>
        <taxon>Actinopterygii</taxon>
        <taxon>Neopterygii</taxon>
        <taxon>Teleostei</taxon>
        <taxon>Neoteleostei</taxon>
        <taxon>Acanthomorphata</taxon>
        <taxon>Eupercaria</taxon>
        <taxon>Tetraodontiformes</taxon>
        <taxon>Tetradontoidea</taxon>
        <taxon>Tetraodontidae</taxon>
        <taxon>Tetraodon</taxon>
    </lineage>
</organism>
<dbReference type="InterPro" id="IPR050357">
    <property type="entry name" value="Arrestin_domain-protein"/>
</dbReference>
<evidence type="ECO:0000256" key="1">
    <source>
        <dbReference type="ARBA" id="ARBA00005298"/>
    </source>
</evidence>
<feature type="domain" description="Arrestin-like N-terminal" evidence="3">
    <location>
        <begin position="68"/>
        <end position="115"/>
    </location>
</feature>
<dbReference type="GO" id="GO:0007399">
    <property type="term" value="P:nervous system development"/>
    <property type="evidence" value="ECO:0007669"/>
    <property type="project" value="UniProtKB-ARBA"/>
</dbReference>
<dbReference type="GO" id="GO:0005886">
    <property type="term" value="C:plasma membrane"/>
    <property type="evidence" value="ECO:0007669"/>
    <property type="project" value="TreeGrafter"/>
</dbReference>
<dbReference type="AlphaFoldDB" id="Q4TDI7"/>
<sequence>PVFSSGDVVSGRVLLDLFGEVRVSSLKLHAEVSPKCTGRSPLGRFQHRIHAELQRRGGVPEPEGGAAPGRHEFPFSFQLPEETLVTSFEGKHGSIRYWVKVKLHRRGPPSRRSRRISPSSSPSTSTRRPCW</sequence>
<comment type="similarity">
    <text evidence="1">Belongs to the arrestin family.</text>
</comment>
<protein>
    <submittedName>
        <fullName evidence="4">(spotted green pufferfish) hypothetical protein</fullName>
    </submittedName>
</protein>
<evidence type="ECO:0000256" key="2">
    <source>
        <dbReference type="SAM" id="MobiDB-lite"/>
    </source>
</evidence>
<dbReference type="Pfam" id="PF00339">
    <property type="entry name" value="Arrestin_N"/>
    <property type="match status" value="1"/>
</dbReference>
<dbReference type="GO" id="GO:0015031">
    <property type="term" value="P:protein transport"/>
    <property type="evidence" value="ECO:0007669"/>
    <property type="project" value="TreeGrafter"/>
</dbReference>
<accession>Q4TDI7</accession>